<feature type="compositionally biased region" description="Basic and acidic residues" evidence="1">
    <location>
        <begin position="42"/>
        <end position="81"/>
    </location>
</feature>
<evidence type="ECO:0000313" key="3">
    <source>
        <dbReference type="EMBL" id="ORY95320.1"/>
    </source>
</evidence>
<evidence type="ECO:0000313" key="4">
    <source>
        <dbReference type="Proteomes" id="UP000242180"/>
    </source>
</evidence>
<organism evidence="3 4">
    <name type="scientific">Syncephalastrum racemosum</name>
    <name type="common">Filamentous fungus</name>
    <dbReference type="NCBI Taxonomy" id="13706"/>
    <lineage>
        <taxon>Eukaryota</taxon>
        <taxon>Fungi</taxon>
        <taxon>Fungi incertae sedis</taxon>
        <taxon>Mucoromycota</taxon>
        <taxon>Mucoromycotina</taxon>
        <taxon>Mucoromycetes</taxon>
        <taxon>Mucorales</taxon>
        <taxon>Syncephalastraceae</taxon>
        <taxon>Syncephalastrum</taxon>
    </lineage>
</organism>
<dbReference type="EMBL" id="MCGN01000006">
    <property type="protein sequence ID" value="ORY95320.1"/>
    <property type="molecule type" value="Genomic_DNA"/>
</dbReference>
<feature type="compositionally biased region" description="Basic and acidic residues" evidence="1">
    <location>
        <begin position="1"/>
        <end position="33"/>
    </location>
</feature>
<proteinExistence type="predicted"/>
<accession>A0A1X2H9I3</accession>
<evidence type="ECO:0000259" key="2">
    <source>
        <dbReference type="PROSITE" id="PS50020"/>
    </source>
</evidence>
<reference evidence="3 4" key="1">
    <citation type="submission" date="2016-07" db="EMBL/GenBank/DDBJ databases">
        <title>Pervasive Adenine N6-methylation of Active Genes in Fungi.</title>
        <authorList>
            <consortium name="DOE Joint Genome Institute"/>
            <person name="Mondo S.J."/>
            <person name="Dannebaum R.O."/>
            <person name="Kuo R.C."/>
            <person name="Labutti K."/>
            <person name="Haridas S."/>
            <person name="Kuo A."/>
            <person name="Salamov A."/>
            <person name="Ahrendt S.R."/>
            <person name="Lipzen A."/>
            <person name="Sullivan W."/>
            <person name="Andreopoulos W.B."/>
            <person name="Clum A."/>
            <person name="Lindquist E."/>
            <person name="Daum C."/>
            <person name="Ramamoorthy G.K."/>
            <person name="Gryganskyi A."/>
            <person name="Culley D."/>
            <person name="Magnuson J.K."/>
            <person name="James T.Y."/>
            <person name="O'Malley M.A."/>
            <person name="Stajich J.E."/>
            <person name="Spatafora J.W."/>
            <person name="Visel A."/>
            <person name="Grigoriev I.V."/>
        </authorList>
    </citation>
    <scope>NUCLEOTIDE SEQUENCE [LARGE SCALE GENOMIC DNA]</scope>
    <source>
        <strain evidence="3 4">NRRL 2496</strain>
    </source>
</reference>
<dbReference type="OMA" id="DCQWDPN"/>
<dbReference type="Proteomes" id="UP000242180">
    <property type="component" value="Unassembled WGS sequence"/>
</dbReference>
<dbReference type="InParanoid" id="A0A1X2H9I3"/>
<feature type="domain" description="WW" evidence="2">
    <location>
        <begin position="82"/>
        <end position="116"/>
    </location>
</feature>
<name>A0A1X2H9I3_SYNRA</name>
<keyword evidence="4" id="KW-1185">Reference proteome</keyword>
<dbReference type="OrthoDB" id="2444812at2759"/>
<dbReference type="CDD" id="cd00201">
    <property type="entry name" value="WW"/>
    <property type="match status" value="1"/>
</dbReference>
<sequence length="239" mass="27554">MSSKDPKSPPPDSREEENTQKETQDVEANKADAESSTSASDPHVDDKKEEQQQDDTSKESTADSSDDRSEAAKDKKQDKTEQAPAESWAAAWNEQYQTYYWWNTVTQETTWENPYETGRAVAPLPPSEGESPAPQEAATSDIAQQQTYAYQAYFNTRTGKFQAASDVDRLNPERMSIENRAKRQMQYYFDVDAYTEQRNQERMAAQAGQKRPLTKRDIERFKKAKHEKKMKRAREWLCD</sequence>
<dbReference type="PROSITE" id="PS50020">
    <property type="entry name" value="WW_DOMAIN_2"/>
    <property type="match status" value="1"/>
</dbReference>
<feature type="region of interest" description="Disordered" evidence="1">
    <location>
        <begin position="1"/>
        <end position="89"/>
    </location>
</feature>
<dbReference type="AlphaFoldDB" id="A0A1X2H9I3"/>
<feature type="region of interest" description="Disordered" evidence="1">
    <location>
        <begin position="117"/>
        <end position="138"/>
    </location>
</feature>
<comment type="caution">
    <text evidence="3">The sequence shown here is derived from an EMBL/GenBank/DDBJ whole genome shotgun (WGS) entry which is preliminary data.</text>
</comment>
<dbReference type="InterPro" id="IPR001202">
    <property type="entry name" value="WW_dom"/>
</dbReference>
<dbReference type="Gene3D" id="2.20.70.10">
    <property type="match status" value="1"/>
</dbReference>
<dbReference type="PROSITE" id="PS01159">
    <property type="entry name" value="WW_DOMAIN_1"/>
    <property type="match status" value="1"/>
</dbReference>
<evidence type="ECO:0000256" key="1">
    <source>
        <dbReference type="SAM" id="MobiDB-lite"/>
    </source>
</evidence>
<gene>
    <name evidence="3" type="ORF">BCR43DRAFT_492793</name>
</gene>
<protein>
    <recommendedName>
        <fullName evidence="2">WW domain-containing protein</fullName>
    </recommendedName>
</protein>